<name>A0A096PCM4_FUSPS</name>
<dbReference type="Pfam" id="PF00698">
    <property type="entry name" value="Acyl_transf_1"/>
    <property type="match status" value="1"/>
</dbReference>
<feature type="domain" description="Malonyl-CoA:ACP transacylase (MAT)" evidence="4">
    <location>
        <begin position="41"/>
        <end position="179"/>
    </location>
</feature>
<reference evidence="5" key="1">
    <citation type="submission" date="2013-05" db="EMBL/GenBank/DDBJ databases">
        <title>Draft genome sequences of six wheat associated Fusarium spp. isolates.</title>
        <authorList>
            <person name="Moolhuijzen P.M."/>
            <person name="Manners J.M."/>
            <person name="Wilcox S."/>
            <person name="Bellgard M.I."/>
            <person name="Gardiner D.M."/>
        </authorList>
    </citation>
    <scope>NUCLEOTIDE SEQUENCE</scope>
    <source>
        <strain evidence="5">CS3487</strain>
    </source>
</reference>
<accession>A0A096PCM4</accession>
<dbReference type="InterPro" id="IPR016035">
    <property type="entry name" value="Acyl_Trfase/lysoPLipase"/>
</dbReference>
<dbReference type="InterPro" id="IPR014043">
    <property type="entry name" value="Acyl_transferase_dom"/>
</dbReference>
<sequence length="181" mass="19292">MQNRIGVVASDLSDVVDQLTKLSSEDIPRADRQIAPRIGFVFSGQGAQYPRMGQSLLRTWPTFTSSMKRAVECVKACGSSWDLPEELLKDASESRMEDPCIAQHMSTAVQICLVDTLKDLGVIPTAVVGHSSAPTTTPAGAPPTTEVKPAQATAPAASGISPPKANPFAAVARIPYLQYIR</sequence>
<feature type="region of interest" description="Disordered" evidence="3">
    <location>
        <begin position="131"/>
        <end position="161"/>
    </location>
</feature>
<dbReference type="EMBL" id="CBME010000748">
    <property type="protein sequence ID" value="CEG02761.1"/>
    <property type="molecule type" value="Genomic_DNA"/>
</dbReference>
<keyword evidence="2" id="KW-0597">Phosphoprotein</keyword>
<dbReference type="GO" id="GO:0004312">
    <property type="term" value="F:fatty acid synthase activity"/>
    <property type="evidence" value="ECO:0007669"/>
    <property type="project" value="TreeGrafter"/>
</dbReference>
<dbReference type="PANTHER" id="PTHR43775">
    <property type="entry name" value="FATTY ACID SYNTHASE"/>
    <property type="match status" value="1"/>
</dbReference>
<evidence type="ECO:0000256" key="3">
    <source>
        <dbReference type="SAM" id="MobiDB-lite"/>
    </source>
</evidence>
<dbReference type="SMART" id="SM00827">
    <property type="entry name" value="PKS_AT"/>
    <property type="match status" value="1"/>
</dbReference>
<proteinExistence type="predicted"/>
<evidence type="ECO:0000259" key="4">
    <source>
        <dbReference type="SMART" id="SM00827"/>
    </source>
</evidence>
<organism evidence="5">
    <name type="scientific">Fusarium pseudograminearum CS3487</name>
    <dbReference type="NCBI Taxonomy" id="1318458"/>
    <lineage>
        <taxon>Eukaryota</taxon>
        <taxon>Fungi</taxon>
        <taxon>Dikarya</taxon>
        <taxon>Ascomycota</taxon>
        <taxon>Pezizomycotina</taxon>
        <taxon>Sordariomycetes</taxon>
        <taxon>Hypocreomycetidae</taxon>
        <taxon>Hypocreales</taxon>
        <taxon>Nectriaceae</taxon>
        <taxon>Fusarium</taxon>
    </lineage>
</organism>
<dbReference type="Gene3D" id="3.40.366.10">
    <property type="entry name" value="Malonyl-Coenzyme A Acyl Carrier Protein, domain 2"/>
    <property type="match status" value="1"/>
</dbReference>
<dbReference type="AlphaFoldDB" id="A0A096PCM4"/>
<dbReference type="SUPFAM" id="SSF52151">
    <property type="entry name" value="FabD/lysophospholipase-like"/>
    <property type="match status" value="1"/>
</dbReference>
<gene>
    <name evidence="5" type="ORF">BN848_0045840</name>
</gene>
<keyword evidence="1" id="KW-0596">Phosphopantetheine</keyword>
<dbReference type="GO" id="GO:0006633">
    <property type="term" value="P:fatty acid biosynthetic process"/>
    <property type="evidence" value="ECO:0007669"/>
    <property type="project" value="TreeGrafter"/>
</dbReference>
<dbReference type="InterPro" id="IPR050091">
    <property type="entry name" value="PKS_NRPS_Biosynth_Enz"/>
</dbReference>
<evidence type="ECO:0000313" key="5">
    <source>
        <dbReference type="EMBL" id="CEG02761.1"/>
    </source>
</evidence>
<dbReference type="PANTHER" id="PTHR43775:SF37">
    <property type="entry name" value="SI:DKEY-61P9.11"/>
    <property type="match status" value="1"/>
</dbReference>
<evidence type="ECO:0000256" key="2">
    <source>
        <dbReference type="ARBA" id="ARBA00022553"/>
    </source>
</evidence>
<evidence type="ECO:0000256" key="1">
    <source>
        <dbReference type="ARBA" id="ARBA00022450"/>
    </source>
</evidence>
<protein>
    <submittedName>
        <fullName evidence="5">WGS project CBME000000000 data, contig CS3487_c000752</fullName>
    </submittedName>
</protein>
<comment type="caution">
    <text evidence="5">The sequence shown here is derived from an EMBL/GenBank/DDBJ whole genome shotgun (WGS) entry which is preliminary data.</text>
</comment>
<dbReference type="GO" id="GO:0044550">
    <property type="term" value="P:secondary metabolite biosynthetic process"/>
    <property type="evidence" value="ECO:0007669"/>
    <property type="project" value="TreeGrafter"/>
</dbReference>
<dbReference type="InterPro" id="IPR001227">
    <property type="entry name" value="Ac_transferase_dom_sf"/>
</dbReference>
<feature type="compositionally biased region" description="Low complexity" evidence="3">
    <location>
        <begin position="133"/>
        <end position="145"/>
    </location>
</feature>